<dbReference type="Proteomes" id="UP001375812">
    <property type="component" value="Unassembled WGS sequence"/>
</dbReference>
<keyword evidence="2" id="KW-1185">Reference proteome</keyword>
<dbReference type="EMBL" id="JBBGZH010000003">
    <property type="protein sequence ID" value="MEJ5023010.1"/>
    <property type="molecule type" value="Genomic_DNA"/>
</dbReference>
<reference evidence="1 2" key="1">
    <citation type="submission" date="2023-12" db="EMBL/GenBank/DDBJ databases">
        <title>Gut-associated functions are favored during microbiome assembly across C. elegans life.</title>
        <authorList>
            <person name="Zimmermann J."/>
        </authorList>
    </citation>
    <scope>NUCLEOTIDE SEQUENCE [LARGE SCALE GENOMIC DNA]</scope>
    <source>
        <strain evidence="1 2">MYb71</strain>
    </source>
</reference>
<accession>A0ABU8PL86</accession>
<organism evidence="1 2">
    <name type="scientific">Ochrobactrum vermis</name>
    <dbReference type="NCBI Taxonomy" id="1827297"/>
    <lineage>
        <taxon>Bacteria</taxon>
        <taxon>Pseudomonadati</taxon>
        <taxon>Pseudomonadota</taxon>
        <taxon>Alphaproteobacteria</taxon>
        <taxon>Hyphomicrobiales</taxon>
        <taxon>Brucellaceae</taxon>
        <taxon>Brucella/Ochrobactrum group</taxon>
        <taxon>Ochrobactrum</taxon>
    </lineage>
</organism>
<name>A0ABU8PL86_9HYPH</name>
<protein>
    <recommendedName>
        <fullName evidence="3">DUF982 domain-containing protein</fullName>
    </recommendedName>
</protein>
<sequence>MAEFEVAFSVQQWEVEMPFFNEASCIYTPKEVDFLRSCFTTAAIILKESGRPYSPSELAACVIKLYQCGLRERSQLMELAARLAHQKHRMKEEMDIHHSPSPKSVQELFAQNGV</sequence>
<gene>
    <name evidence="1" type="ORF">WH297_25275</name>
</gene>
<evidence type="ECO:0008006" key="3">
    <source>
        <dbReference type="Google" id="ProtNLM"/>
    </source>
</evidence>
<comment type="caution">
    <text evidence="1">The sequence shown here is derived from an EMBL/GenBank/DDBJ whole genome shotgun (WGS) entry which is preliminary data.</text>
</comment>
<evidence type="ECO:0000313" key="1">
    <source>
        <dbReference type="EMBL" id="MEJ5023010.1"/>
    </source>
</evidence>
<dbReference type="RefSeq" id="WP_181153537.1">
    <property type="nucleotide sequence ID" value="NZ_JBBGZH010000003.1"/>
</dbReference>
<proteinExistence type="predicted"/>
<evidence type="ECO:0000313" key="2">
    <source>
        <dbReference type="Proteomes" id="UP001375812"/>
    </source>
</evidence>